<name>A0A915PY63_9BILA</name>
<dbReference type="GO" id="GO:1990573">
    <property type="term" value="P:potassium ion import across plasma membrane"/>
    <property type="evidence" value="ECO:0007669"/>
    <property type="project" value="TreeGrafter"/>
</dbReference>
<feature type="transmembrane region" description="Helical" evidence="5">
    <location>
        <begin position="507"/>
        <end position="531"/>
    </location>
</feature>
<dbReference type="GO" id="GO:0015379">
    <property type="term" value="F:potassium:chloride symporter activity"/>
    <property type="evidence" value="ECO:0007669"/>
    <property type="project" value="TreeGrafter"/>
</dbReference>
<proteinExistence type="predicted"/>
<feature type="transmembrane region" description="Helical" evidence="5">
    <location>
        <begin position="214"/>
        <end position="235"/>
    </location>
</feature>
<dbReference type="Proteomes" id="UP000887581">
    <property type="component" value="Unplaced"/>
</dbReference>
<feature type="domain" description="Amino acid permease/ SLC12A" evidence="6">
    <location>
        <begin position="337"/>
        <end position="588"/>
    </location>
</feature>
<organism evidence="8 9">
    <name type="scientific">Setaria digitata</name>
    <dbReference type="NCBI Taxonomy" id="48799"/>
    <lineage>
        <taxon>Eukaryota</taxon>
        <taxon>Metazoa</taxon>
        <taxon>Ecdysozoa</taxon>
        <taxon>Nematoda</taxon>
        <taxon>Chromadorea</taxon>
        <taxon>Rhabditida</taxon>
        <taxon>Spirurina</taxon>
        <taxon>Spiruromorpha</taxon>
        <taxon>Filarioidea</taxon>
        <taxon>Setariidae</taxon>
        <taxon>Setaria</taxon>
    </lineage>
</organism>
<evidence type="ECO:0000256" key="4">
    <source>
        <dbReference type="ARBA" id="ARBA00023136"/>
    </source>
</evidence>
<evidence type="ECO:0000259" key="7">
    <source>
        <dbReference type="Pfam" id="PF03522"/>
    </source>
</evidence>
<dbReference type="Gene3D" id="1.20.1740.10">
    <property type="entry name" value="Amino acid/polyamine transporter I"/>
    <property type="match status" value="2"/>
</dbReference>
<evidence type="ECO:0000256" key="3">
    <source>
        <dbReference type="ARBA" id="ARBA00022989"/>
    </source>
</evidence>
<protein>
    <submittedName>
        <fullName evidence="9">Uncharacterized protein</fullName>
    </submittedName>
</protein>
<feature type="domain" description="SLC12A transporter C-terminal" evidence="7">
    <location>
        <begin position="948"/>
        <end position="1015"/>
    </location>
</feature>
<dbReference type="GO" id="GO:0045202">
    <property type="term" value="C:synapse"/>
    <property type="evidence" value="ECO:0007669"/>
    <property type="project" value="GOC"/>
</dbReference>
<feature type="domain" description="SLC12A transporter C-terminal" evidence="7">
    <location>
        <begin position="601"/>
        <end position="714"/>
    </location>
</feature>
<dbReference type="FunFam" id="1.20.1740.10:FF:000049">
    <property type="entry name" value="Solute carrier family 12 (potassium/chloride transporter), member 4"/>
    <property type="match status" value="1"/>
</dbReference>
<feature type="transmembrane region" description="Helical" evidence="5">
    <location>
        <begin position="71"/>
        <end position="93"/>
    </location>
</feature>
<dbReference type="InterPro" id="IPR004841">
    <property type="entry name" value="AA-permease/SLC12A_dom"/>
</dbReference>
<dbReference type="InterPro" id="IPR004842">
    <property type="entry name" value="SLC12A_fam"/>
</dbReference>
<dbReference type="GO" id="GO:0055075">
    <property type="term" value="P:potassium ion homeostasis"/>
    <property type="evidence" value="ECO:0007669"/>
    <property type="project" value="TreeGrafter"/>
</dbReference>
<evidence type="ECO:0000256" key="2">
    <source>
        <dbReference type="ARBA" id="ARBA00022692"/>
    </source>
</evidence>
<dbReference type="Pfam" id="PF03522">
    <property type="entry name" value="SLC12"/>
    <property type="match status" value="3"/>
</dbReference>
<dbReference type="GO" id="GO:0005886">
    <property type="term" value="C:plasma membrane"/>
    <property type="evidence" value="ECO:0007669"/>
    <property type="project" value="TreeGrafter"/>
</dbReference>
<evidence type="ECO:0000313" key="9">
    <source>
        <dbReference type="WBParaSite" id="sdigi.contig351.g7661.t1"/>
    </source>
</evidence>
<dbReference type="AlphaFoldDB" id="A0A915PY63"/>
<keyword evidence="8" id="KW-1185">Reference proteome</keyword>
<dbReference type="WBParaSite" id="sdigi.contig351.g7661.t1">
    <property type="protein sequence ID" value="sdigi.contig351.g7661.t1"/>
    <property type="gene ID" value="sdigi.contig351.g7661"/>
</dbReference>
<comment type="subcellular location">
    <subcellularLocation>
        <location evidence="1">Membrane</location>
        <topology evidence="1">Multi-pass membrane protein</topology>
    </subcellularLocation>
</comment>
<evidence type="ECO:0000259" key="6">
    <source>
        <dbReference type="Pfam" id="PF00324"/>
    </source>
</evidence>
<feature type="transmembrane region" description="Helical" evidence="5">
    <location>
        <begin position="188"/>
        <end position="208"/>
    </location>
</feature>
<feature type="domain" description="Amino acid permease/ SLC12A" evidence="6">
    <location>
        <begin position="71"/>
        <end position="235"/>
    </location>
</feature>
<keyword evidence="4 5" id="KW-0472">Membrane</keyword>
<dbReference type="GO" id="GO:0006884">
    <property type="term" value="P:cell volume homeostasis"/>
    <property type="evidence" value="ECO:0007669"/>
    <property type="project" value="TreeGrafter"/>
</dbReference>
<feature type="transmembrane region" description="Helical" evidence="5">
    <location>
        <begin position="387"/>
        <end position="412"/>
    </location>
</feature>
<reference evidence="9" key="1">
    <citation type="submission" date="2022-11" db="UniProtKB">
        <authorList>
            <consortium name="WormBaseParasite"/>
        </authorList>
    </citation>
    <scope>IDENTIFICATION</scope>
</reference>
<feature type="domain" description="SLC12A transporter C-terminal" evidence="7">
    <location>
        <begin position="720"/>
        <end position="868"/>
    </location>
</feature>
<dbReference type="GO" id="GO:0055064">
    <property type="term" value="P:chloride ion homeostasis"/>
    <property type="evidence" value="ECO:0007669"/>
    <property type="project" value="TreeGrafter"/>
</dbReference>
<dbReference type="GO" id="GO:0007268">
    <property type="term" value="P:chemical synaptic transmission"/>
    <property type="evidence" value="ECO:0007669"/>
    <property type="project" value="TreeGrafter"/>
</dbReference>
<feature type="transmembrane region" description="Helical" evidence="5">
    <location>
        <begin position="448"/>
        <end position="467"/>
    </location>
</feature>
<evidence type="ECO:0000313" key="8">
    <source>
        <dbReference type="Proteomes" id="UP000887581"/>
    </source>
</evidence>
<dbReference type="PANTHER" id="PTHR11827">
    <property type="entry name" value="SOLUTE CARRIER FAMILY 12, CATION COTRANSPORTERS"/>
    <property type="match status" value="1"/>
</dbReference>
<feature type="transmembrane region" description="Helical" evidence="5">
    <location>
        <begin position="349"/>
        <end position="375"/>
    </location>
</feature>
<keyword evidence="2 5" id="KW-0812">Transmembrane</keyword>
<evidence type="ECO:0000256" key="5">
    <source>
        <dbReference type="SAM" id="Phobius"/>
    </source>
</evidence>
<feature type="transmembrane region" description="Helical" evidence="5">
    <location>
        <begin position="473"/>
        <end position="495"/>
    </location>
</feature>
<feature type="transmembrane region" description="Helical" evidence="5">
    <location>
        <begin position="100"/>
        <end position="127"/>
    </location>
</feature>
<accession>A0A915PY63</accession>
<feature type="transmembrane region" description="Helical" evidence="5">
    <location>
        <begin position="147"/>
        <end position="176"/>
    </location>
</feature>
<keyword evidence="3 5" id="KW-1133">Transmembrane helix</keyword>
<dbReference type="InterPro" id="IPR018491">
    <property type="entry name" value="SLC12_C"/>
</dbReference>
<evidence type="ECO:0000256" key="1">
    <source>
        <dbReference type="ARBA" id="ARBA00004141"/>
    </source>
</evidence>
<sequence>MSDGGIETIPLCAEHSPTLALYEDEYHTQGQKIGQMLRSLSLYNAVMPNSSELEVAQKTVKKAQMGTIMGVYLPCMQNIFGVLFFIRLTWIIGTAGIVQAFFVVFICCSVTFLTSISLSAIATNGVVPGGGPYYMISRNLGPELGGAVGILFYLGTTVAASMYITGAIEILILYLVPGAKIFDDIYNCFRVLGTGLLLILGLIVLAGVKVVNKFALPAVLVVLTCILCTFIGAFLKFHGSDNLKFCMVGDRPVDLVSFAEQYKYVPNCTATGLEPLFCKTVNDSTKCDEYYGRMAKIQKWRKKGPAIREEIAIPGIASGVFFDNLWSKYMKPGDILTKDASRSIPLGTLGAQITTTVVYLSGVIIFGSSVSEMFIRDKFGQSAMSKLVIAELAVPYPTVILVGCFLSTVGAGMQSLTGAPRLLQAIASDDVIPFLSRFQRMDSRGEPILAILLTLLICECGILIAVIENITALITQFFLMCYLGVNTACALQSILRAPGWRPLFRYFHWSLSLLGSFLCVAVMFISAWHYALVAIFIGVAVYKYIEYAGAEKEWGDGLRGLKLSAARFALLNVENRPQHTKNWRPQLLVIAPDSKECGNGLFAFVSQLKAGKGLTLIAKCIEGNFIKHADAVEIARNEMDQQIKLHKIHGFYDILMVNNIIEGIYCLVQTSGLGGLRHNTVVVAWPDEWATSHEIAVCQRFVSTLRAADAADCAILVPKNVKIFPSSQVKLHGYLDVWWIVHDGGLLMLLPFLLKQSKTWRNTRLRLFTIAQMDDNTFNMKKDLETFLYHLRIEAQVFVIELPDSDISEYTYERTMKMEERVRLLKDMQVGERKLDVQSAVVEAARERKLSRISEEDQLLHVKAEKNLDPVEVIMEEGESTEATTLDRSEQSRVHFCEDDVTLNENDAKDLPGSAELSPTTLTADEKSSDIEFKNECFGMMRKNFNVRKMHTAVKLNELMREKSPDAQLVIVNLPGPPELGTGQYYMEFIEALTEGLQRILLVRGTGTEVVTIYS</sequence>
<dbReference type="Pfam" id="PF00324">
    <property type="entry name" value="AA_permease"/>
    <property type="match status" value="2"/>
</dbReference>
<dbReference type="PANTHER" id="PTHR11827:SF73">
    <property type="entry name" value="KAZACHOC, ISOFORM G"/>
    <property type="match status" value="1"/>
</dbReference>